<feature type="binding site" evidence="16">
    <location>
        <position position="243"/>
    </location>
    <ligand>
        <name>substrate</name>
    </ligand>
</feature>
<dbReference type="EMBL" id="VNKQ01000005">
    <property type="protein sequence ID" value="KAG0650881.1"/>
    <property type="molecule type" value="Genomic_DNA"/>
</dbReference>
<dbReference type="GO" id="GO:0004556">
    <property type="term" value="F:alpha-amylase activity"/>
    <property type="evidence" value="ECO:0007669"/>
    <property type="project" value="UniProtKB-EC"/>
</dbReference>
<comment type="cofactor">
    <cofactor evidence="2">
        <name>Ca(2+)</name>
        <dbReference type="ChEBI" id="CHEBI:29108"/>
    </cofactor>
</comment>
<keyword evidence="8" id="KW-0106">Calcium</keyword>
<dbReference type="AlphaFoldDB" id="A0A9P7AZ75"/>
<keyword evidence="6" id="KW-0732">Signal</keyword>
<feature type="transmembrane region" description="Helical" evidence="17">
    <location>
        <begin position="12"/>
        <end position="32"/>
    </location>
</feature>
<keyword evidence="7" id="KW-0378">Hydrolase</keyword>
<reference evidence="19" key="1">
    <citation type="submission" date="2019-07" db="EMBL/GenBank/DDBJ databases">
        <title>Hyphodiscus hymeniophilus genome sequencing and assembly.</title>
        <authorList>
            <person name="Kramer G."/>
            <person name="Nodwell J."/>
        </authorList>
    </citation>
    <scope>NUCLEOTIDE SEQUENCE</scope>
    <source>
        <strain evidence="19">ATCC 34498</strain>
    </source>
</reference>
<evidence type="ECO:0000256" key="15">
    <source>
        <dbReference type="PIRSR" id="PIRSR001024-4"/>
    </source>
</evidence>
<evidence type="ECO:0000256" key="16">
    <source>
        <dbReference type="PIRSR" id="PIRSR001024-5"/>
    </source>
</evidence>
<feature type="disulfide bond" evidence="15">
    <location>
        <begin position="279"/>
        <end position="323"/>
    </location>
</feature>
<keyword evidence="9 15" id="KW-1015">Disulfide bond</keyword>
<evidence type="ECO:0000256" key="1">
    <source>
        <dbReference type="ARBA" id="ARBA00000548"/>
    </source>
</evidence>
<dbReference type="GO" id="GO:0005509">
    <property type="term" value="F:calcium ion binding"/>
    <property type="evidence" value="ECO:0007669"/>
    <property type="project" value="InterPro"/>
</dbReference>
<evidence type="ECO:0000256" key="7">
    <source>
        <dbReference type="ARBA" id="ARBA00022801"/>
    </source>
</evidence>
<evidence type="ECO:0000256" key="5">
    <source>
        <dbReference type="ARBA" id="ARBA00022723"/>
    </source>
</evidence>
<name>A0A9P7AZ75_9HELO</name>
<proteinExistence type="inferred from homology"/>
<feature type="binding site" evidence="16">
    <location>
        <position position="384"/>
    </location>
    <ligand>
        <name>substrate</name>
    </ligand>
</feature>
<keyword evidence="17" id="KW-0812">Transmembrane</keyword>
<dbReference type="PANTHER" id="PTHR10357">
    <property type="entry name" value="ALPHA-AMYLASE FAMILY MEMBER"/>
    <property type="match status" value="1"/>
</dbReference>
<dbReference type="PANTHER" id="PTHR10357:SF215">
    <property type="entry name" value="ALPHA-AMYLASE 1"/>
    <property type="match status" value="1"/>
</dbReference>
<dbReference type="OrthoDB" id="204980at2759"/>
<evidence type="ECO:0000256" key="12">
    <source>
        <dbReference type="ARBA" id="ARBA00023295"/>
    </source>
</evidence>
<evidence type="ECO:0000259" key="18">
    <source>
        <dbReference type="SMART" id="SM00642"/>
    </source>
</evidence>
<dbReference type="EC" id="3.2.1.1" evidence="4"/>
<evidence type="ECO:0000256" key="13">
    <source>
        <dbReference type="PIRSR" id="PIRSR001024-1"/>
    </source>
</evidence>
<feature type="binding site" evidence="16">
    <location>
        <position position="273"/>
    </location>
    <ligand>
        <name>substrate</name>
    </ligand>
</feature>
<dbReference type="SUPFAM" id="SSF51445">
    <property type="entry name" value="(Trans)glycosidases"/>
    <property type="match status" value="1"/>
</dbReference>
<dbReference type="Proteomes" id="UP000785200">
    <property type="component" value="Unassembled WGS sequence"/>
</dbReference>
<dbReference type="InterPro" id="IPR015340">
    <property type="entry name" value="A_amylase_C_dom"/>
</dbReference>
<organism evidence="19 20">
    <name type="scientific">Hyphodiscus hymeniophilus</name>
    <dbReference type="NCBI Taxonomy" id="353542"/>
    <lineage>
        <taxon>Eukaryota</taxon>
        <taxon>Fungi</taxon>
        <taxon>Dikarya</taxon>
        <taxon>Ascomycota</taxon>
        <taxon>Pezizomycotina</taxon>
        <taxon>Leotiomycetes</taxon>
        <taxon>Helotiales</taxon>
        <taxon>Hyphodiscaceae</taxon>
        <taxon>Hyphodiscus</taxon>
    </lineage>
</organism>
<evidence type="ECO:0000256" key="10">
    <source>
        <dbReference type="ARBA" id="ARBA00023180"/>
    </source>
</evidence>
<dbReference type="SUPFAM" id="SSF51011">
    <property type="entry name" value="Glycosyl hydrolase domain"/>
    <property type="match status" value="1"/>
</dbReference>
<evidence type="ECO:0000256" key="4">
    <source>
        <dbReference type="ARBA" id="ARBA00012595"/>
    </source>
</evidence>
<dbReference type="Pfam" id="PF00128">
    <property type="entry name" value="Alpha-amylase"/>
    <property type="match status" value="1"/>
</dbReference>
<keyword evidence="10" id="KW-0325">Glycoprotein</keyword>
<dbReference type="InterPro" id="IPR013780">
    <property type="entry name" value="Glyco_hydro_b"/>
</dbReference>
<protein>
    <recommendedName>
        <fullName evidence="4">alpha-amylase</fullName>
        <ecNumber evidence="4">3.2.1.1</ecNumber>
    </recommendedName>
</protein>
<evidence type="ECO:0000313" key="19">
    <source>
        <dbReference type="EMBL" id="KAG0650881.1"/>
    </source>
</evidence>
<evidence type="ECO:0000256" key="14">
    <source>
        <dbReference type="PIRSR" id="PIRSR001024-2"/>
    </source>
</evidence>
<comment type="catalytic activity">
    <reaction evidence="1">
        <text>Endohydrolysis of (1-&gt;4)-alpha-D-glucosidic linkages in polysaccharides containing three or more (1-&gt;4)-alpha-linked D-glucose units.</text>
        <dbReference type="EC" id="3.2.1.1"/>
    </reaction>
</comment>
<keyword evidence="17" id="KW-0472">Membrane</keyword>
<evidence type="ECO:0000256" key="11">
    <source>
        <dbReference type="ARBA" id="ARBA00023277"/>
    </source>
</evidence>
<keyword evidence="12" id="KW-0326">Glycosidase</keyword>
<feature type="domain" description="Glycosyl hydrolase family 13 catalytic" evidence="18">
    <location>
        <begin position="52"/>
        <end position="409"/>
    </location>
</feature>
<gene>
    <name evidence="19" type="ORF">D0Z07_2580</name>
</gene>
<dbReference type="InterPro" id="IPR006047">
    <property type="entry name" value="GH13_cat_dom"/>
</dbReference>
<comment type="similarity">
    <text evidence="3">Belongs to the glycosyl hydrolase 13 family.</text>
</comment>
<dbReference type="CDD" id="cd11319">
    <property type="entry name" value="AmyAc_euk_AmyA"/>
    <property type="match status" value="1"/>
</dbReference>
<evidence type="ECO:0000256" key="3">
    <source>
        <dbReference type="ARBA" id="ARBA00008061"/>
    </source>
</evidence>
<feature type="active site" description="Proton donor" evidence="13">
    <location>
        <position position="269"/>
    </location>
</feature>
<dbReference type="InterPro" id="IPR013777">
    <property type="entry name" value="A-amylase-like"/>
</dbReference>
<evidence type="ECO:0000256" key="17">
    <source>
        <dbReference type="SAM" id="Phobius"/>
    </source>
</evidence>
<keyword evidence="20" id="KW-1185">Reference proteome</keyword>
<dbReference type="SMART" id="SM00642">
    <property type="entry name" value="Aamy"/>
    <property type="match status" value="1"/>
</dbReference>
<evidence type="ECO:0000256" key="8">
    <source>
        <dbReference type="ARBA" id="ARBA00022837"/>
    </source>
</evidence>
<evidence type="ECO:0000256" key="6">
    <source>
        <dbReference type="ARBA" id="ARBA00022729"/>
    </source>
</evidence>
<evidence type="ECO:0000256" key="9">
    <source>
        <dbReference type="ARBA" id="ARBA00023157"/>
    </source>
</evidence>
<keyword evidence="11" id="KW-0119">Carbohydrate metabolism</keyword>
<dbReference type="Pfam" id="PF09260">
    <property type="entry name" value="A_amylase_dom_C"/>
    <property type="match status" value="1"/>
</dbReference>
<feature type="disulfide bond" evidence="15">
    <location>
        <begin position="189"/>
        <end position="203"/>
    </location>
</feature>
<feature type="binding site" evidence="16">
    <location>
        <position position="337"/>
    </location>
    <ligand>
        <name>substrate</name>
    </ligand>
</feature>
<dbReference type="PIRSF" id="PIRSF001024">
    <property type="entry name" value="Alph-amyl_fung"/>
    <property type="match status" value="1"/>
</dbReference>
<feature type="active site" description="Nucleophile" evidence="13">
    <location>
        <position position="245"/>
    </location>
</feature>
<dbReference type="Gene3D" id="2.60.40.1180">
    <property type="entry name" value="Golgi alpha-mannosidase II"/>
    <property type="match status" value="1"/>
</dbReference>
<dbReference type="InterPro" id="IPR017853">
    <property type="entry name" value="GH"/>
</dbReference>
<evidence type="ECO:0000256" key="2">
    <source>
        <dbReference type="ARBA" id="ARBA00001913"/>
    </source>
</evidence>
<dbReference type="GO" id="GO:0016052">
    <property type="term" value="P:carbohydrate catabolic process"/>
    <property type="evidence" value="ECO:0007669"/>
    <property type="project" value="InterPro"/>
</dbReference>
<accession>A0A9P7AZ75</accession>
<dbReference type="Gene3D" id="3.20.20.80">
    <property type="entry name" value="Glycosidases"/>
    <property type="match status" value="1"/>
</dbReference>
<feature type="binding site" evidence="16">
    <location>
        <position position="122"/>
    </location>
    <ligand>
        <name>substrate</name>
    </ligand>
</feature>
<comment type="caution">
    <text evidence="19">The sequence shown here is derived from an EMBL/GenBank/DDBJ whole genome shotgun (WGS) entry which is preliminary data.</text>
</comment>
<evidence type="ECO:0000313" key="20">
    <source>
        <dbReference type="Proteomes" id="UP000785200"/>
    </source>
</evidence>
<sequence>MTIKAPATSTDLTAFVSLSARYLILFILFTFVHESQAAVPTVNDWRSRSIYQVITDRFARPDGSITAPCVLKENQYCGGTWQGIIDKLDYIQGMGFTAIWISPVVAQINGSAASGEGYHGFWTRDMTTLNSNFGTEDDLKQLAQAVHDRDMLLMVDAVLNNFAYAGPGNDTVYSDFIPFNKKEYFHPFCYISNYFNDTNAQTCWLGDDTMSLPDLDQDNDFVATYLEQWTAGMVANYSIDGFRIDAAKHVSRTYWAEFEPEVEVYTVGEALDGNATTACVFMSQALSGILNYPMWYSINDTFMNSSAPVSGIEIQYDIVTSECQDSTLLGTFTENQDQPRLANYTEDVSLLMNAMAFAMLTDGIPIIYYGAEQQFSGQKDPGNREALWLSAYNTSMPLYIALAGMNAARNAVANSSTYDYWSPYWTWKSKIILAKDQVLVVRKGYDHSIVTVMTNRGEKSADLGPYTIGDTNFIAGDTIMDVLGCTTQIVQEYGEMRHWECDN</sequence>
<feature type="disulfide bond" evidence="15">
    <location>
        <begin position="69"/>
        <end position="77"/>
    </location>
</feature>
<keyword evidence="5" id="KW-0479">Metal-binding</keyword>
<feature type="site" description="Transition state stabilizer" evidence="14">
    <location>
        <position position="337"/>
    </location>
</feature>
<dbReference type="FunFam" id="3.20.20.80:FF:000120">
    <property type="entry name" value="Alpha-amylase A"/>
    <property type="match status" value="1"/>
</dbReference>
<keyword evidence="17" id="KW-1133">Transmembrane helix</keyword>